<sequence length="117" mass="12778">MGIGVTIGVFGLIFITAIGLLVYQKLGPHRPEWRYYEQGKGWDQFDPMESRTLNVPAGKVSANGGQFLGELPVGPAAVFSPDLWHMSWNSRASWLDCSPDSPTSLYAPVASPIQMPV</sequence>
<reference evidence="2" key="1">
    <citation type="journal article" date="2020" name="Stud. Mycol.">
        <title>101 Dothideomycetes genomes: a test case for predicting lifestyles and emergence of pathogens.</title>
        <authorList>
            <person name="Haridas S."/>
            <person name="Albert R."/>
            <person name="Binder M."/>
            <person name="Bloem J."/>
            <person name="Labutti K."/>
            <person name="Salamov A."/>
            <person name="Andreopoulos B."/>
            <person name="Baker S."/>
            <person name="Barry K."/>
            <person name="Bills G."/>
            <person name="Bluhm B."/>
            <person name="Cannon C."/>
            <person name="Castanera R."/>
            <person name="Culley D."/>
            <person name="Daum C."/>
            <person name="Ezra D."/>
            <person name="Gonzalez J."/>
            <person name="Henrissat B."/>
            <person name="Kuo A."/>
            <person name="Liang C."/>
            <person name="Lipzen A."/>
            <person name="Lutzoni F."/>
            <person name="Magnuson J."/>
            <person name="Mondo S."/>
            <person name="Nolan M."/>
            <person name="Ohm R."/>
            <person name="Pangilinan J."/>
            <person name="Park H.-J."/>
            <person name="Ramirez L."/>
            <person name="Alfaro M."/>
            <person name="Sun H."/>
            <person name="Tritt A."/>
            <person name="Yoshinaga Y."/>
            <person name="Zwiers L.-H."/>
            <person name="Turgeon B."/>
            <person name="Goodwin S."/>
            <person name="Spatafora J."/>
            <person name="Crous P."/>
            <person name="Grigoriev I."/>
        </authorList>
    </citation>
    <scope>NUCLEOTIDE SEQUENCE</scope>
    <source>
        <strain evidence="2">CBS 279.74</strain>
    </source>
</reference>
<gene>
    <name evidence="2" type="ORF">K504DRAFT_502660</name>
</gene>
<dbReference type="EMBL" id="MU005771">
    <property type="protein sequence ID" value="KAF2708636.1"/>
    <property type="molecule type" value="Genomic_DNA"/>
</dbReference>
<keyword evidence="1" id="KW-0812">Transmembrane</keyword>
<dbReference type="Proteomes" id="UP000799428">
    <property type="component" value="Unassembled WGS sequence"/>
</dbReference>
<evidence type="ECO:0000313" key="2">
    <source>
        <dbReference type="EMBL" id="KAF2708636.1"/>
    </source>
</evidence>
<evidence type="ECO:0000313" key="3">
    <source>
        <dbReference type="Proteomes" id="UP000799428"/>
    </source>
</evidence>
<accession>A0A6G1K6X2</accession>
<evidence type="ECO:0000256" key="1">
    <source>
        <dbReference type="SAM" id="Phobius"/>
    </source>
</evidence>
<keyword evidence="1" id="KW-1133">Transmembrane helix</keyword>
<proteinExistence type="predicted"/>
<organism evidence="2 3">
    <name type="scientific">Pleomassaria siparia CBS 279.74</name>
    <dbReference type="NCBI Taxonomy" id="1314801"/>
    <lineage>
        <taxon>Eukaryota</taxon>
        <taxon>Fungi</taxon>
        <taxon>Dikarya</taxon>
        <taxon>Ascomycota</taxon>
        <taxon>Pezizomycotina</taxon>
        <taxon>Dothideomycetes</taxon>
        <taxon>Pleosporomycetidae</taxon>
        <taxon>Pleosporales</taxon>
        <taxon>Pleomassariaceae</taxon>
        <taxon>Pleomassaria</taxon>
    </lineage>
</organism>
<name>A0A6G1K6X2_9PLEO</name>
<keyword evidence="3" id="KW-1185">Reference proteome</keyword>
<keyword evidence="1" id="KW-0472">Membrane</keyword>
<dbReference type="AlphaFoldDB" id="A0A6G1K6X2"/>
<protein>
    <submittedName>
        <fullName evidence="2">Uncharacterized protein</fullName>
    </submittedName>
</protein>
<feature type="transmembrane region" description="Helical" evidence="1">
    <location>
        <begin position="6"/>
        <end position="23"/>
    </location>
</feature>